<dbReference type="SUPFAM" id="SSF54631">
    <property type="entry name" value="CBS-domain pair"/>
    <property type="match status" value="1"/>
</dbReference>
<dbReference type="PROSITE" id="PS51371">
    <property type="entry name" value="CBS"/>
    <property type="match status" value="2"/>
</dbReference>
<evidence type="ECO:0000313" key="15">
    <source>
        <dbReference type="Proteomes" id="UP001627154"/>
    </source>
</evidence>
<dbReference type="PRINTS" id="PR00762">
    <property type="entry name" value="CLCHANNEL"/>
</dbReference>
<protein>
    <recommendedName>
        <fullName evidence="11">Chloride channel protein</fullName>
    </recommendedName>
</protein>
<feature type="transmembrane region" description="Helical" evidence="11">
    <location>
        <begin position="265"/>
        <end position="283"/>
    </location>
</feature>
<dbReference type="InterPro" id="IPR014743">
    <property type="entry name" value="Cl-channel_core"/>
</dbReference>
<feature type="transmembrane region" description="Helical" evidence="11">
    <location>
        <begin position="584"/>
        <end position="606"/>
    </location>
</feature>
<gene>
    <name evidence="14" type="ORF">TKK_007148</name>
</gene>
<dbReference type="InterPro" id="IPR051280">
    <property type="entry name" value="Cl-channel/antiporter"/>
</dbReference>
<feature type="region of interest" description="Disordered" evidence="12">
    <location>
        <begin position="66"/>
        <end position="109"/>
    </location>
</feature>
<evidence type="ECO:0000256" key="8">
    <source>
        <dbReference type="ARBA" id="ARBA00023136"/>
    </source>
</evidence>
<dbReference type="SUPFAM" id="SSF81340">
    <property type="entry name" value="Clc chloride channel"/>
    <property type="match status" value="1"/>
</dbReference>
<feature type="compositionally biased region" description="Polar residues" evidence="12">
    <location>
        <begin position="66"/>
        <end position="92"/>
    </location>
</feature>
<comment type="caution">
    <text evidence="14">The sequence shown here is derived from an EMBL/GenBank/DDBJ whole genome shotgun (WGS) entry which is preliminary data.</text>
</comment>
<evidence type="ECO:0000256" key="4">
    <source>
        <dbReference type="ARBA" id="ARBA00022737"/>
    </source>
</evidence>
<evidence type="ECO:0000256" key="9">
    <source>
        <dbReference type="ARBA" id="ARBA00023214"/>
    </source>
</evidence>
<dbReference type="InterPro" id="IPR046342">
    <property type="entry name" value="CBS_dom_sf"/>
</dbReference>
<reference evidence="14 15" key="1">
    <citation type="journal article" date="2024" name="bioRxiv">
        <title>A reference genome for Trichogramma kaykai: A tiny desert-dwelling parasitoid wasp with competing sex-ratio distorters.</title>
        <authorList>
            <person name="Culotta J."/>
            <person name="Lindsey A.R."/>
        </authorList>
    </citation>
    <scope>NUCLEOTIDE SEQUENCE [LARGE SCALE GENOMIC DNA]</scope>
    <source>
        <strain evidence="14 15">KSX58</strain>
    </source>
</reference>
<name>A0ABD2X355_9HYME</name>
<dbReference type="Pfam" id="PF00654">
    <property type="entry name" value="Voltage_CLC"/>
    <property type="match status" value="1"/>
</dbReference>
<evidence type="ECO:0000256" key="1">
    <source>
        <dbReference type="ARBA" id="ARBA00004141"/>
    </source>
</evidence>
<keyword evidence="15" id="KW-1185">Reference proteome</keyword>
<dbReference type="InterPro" id="IPR000644">
    <property type="entry name" value="CBS_dom"/>
</dbReference>
<feature type="transmembrane region" description="Helical" evidence="11">
    <location>
        <begin position="361"/>
        <end position="384"/>
    </location>
</feature>
<feature type="domain" description="CBS" evidence="13">
    <location>
        <begin position="778"/>
        <end position="840"/>
    </location>
</feature>
<evidence type="ECO:0000256" key="12">
    <source>
        <dbReference type="SAM" id="MobiDB-lite"/>
    </source>
</evidence>
<keyword evidence="4" id="KW-0677">Repeat</keyword>
<dbReference type="CDD" id="cd03685">
    <property type="entry name" value="ClC_6_like"/>
    <property type="match status" value="1"/>
</dbReference>
<dbReference type="EMBL" id="JBJJXI010000056">
    <property type="protein sequence ID" value="KAL3399268.1"/>
    <property type="molecule type" value="Genomic_DNA"/>
</dbReference>
<feature type="transmembrane region" description="Helical" evidence="11">
    <location>
        <begin position="613"/>
        <end position="630"/>
    </location>
</feature>
<keyword evidence="5 11" id="KW-1133">Transmembrane helix</keyword>
<feature type="region of interest" description="Disordered" evidence="12">
    <location>
        <begin position="16"/>
        <end position="35"/>
    </location>
</feature>
<feature type="transmembrane region" description="Helical" evidence="11">
    <location>
        <begin position="161"/>
        <end position="182"/>
    </location>
</feature>
<keyword evidence="7 10" id="KW-0129">CBS domain</keyword>
<dbReference type="AlphaFoldDB" id="A0ABD2X355"/>
<dbReference type="Gene3D" id="1.10.3080.10">
    <property type="entry name" value="Clc chloride channel"/>
    <property type="match status" value="1"/>
</dbReference>
<dbReference type="GO" id="GO:0016020">
    <property type="term" value="C:membrane"/>
    <property type="evidence" value="ECO:0007669"/>
    <property type="project" value="UniProtKB-SubCell"/>
</dbReference>
<dbReference type="SMART" id="SM00116">
    <property type="entry name" value="CBS"/>
    <property type="match status" value="2"/>
</dbReference>
<feature type="transmembrane region" description="Helical" evidence="11">
    <location>
        <begin position="404"/>
        <end position="429"/>
    </location>
</feature>
<keyword evidence="6 11" id="KW-0406">Ion transport</keyword>
<organism evidence="14 15">
    <name type="scientific">Trichogramma kaykai</name>
    <dbReference type="NCBI Taxonomy" id="54128"/>
    <lineage>
        <taxon>Eukaryota</taxon>
        <taxon>Metazoa</taxon>
        <taxon>Ecdysozoa</taxon>
        <taxon>Arthropoda</taxon>
        <taxon>Hexapoda</taxon>
        <taxon>Insecta</taxon>
        <taxon>Pterygota</taxon>
        <taxon>Neoptera</taxon>
        <taxon>Endopterygota</taxon>
        <taxon>Hymenoptera</taxon>
        <taxon>Apocrita</taxon>
        <taxon>Proctotrupomorpha</taxon>
        <taxon>Chalcidoidea</taxon>
        <taxon>Trichogrammatidae</taxon>
        <taxon>Trichogramma</taxon>
    </lineage>
</organism>
<evidence type="ECO:0000256" key="2">
    <source>
        <dbReference type="ARBA" id="ARBA00022448"/>
    </source>
</evidence>
<keyword evidence="3 11" id="KW-0812">Transmembrane</keyword>
<evidence type="ECO:0000256" key="10">
    <source>
        <dbReference type="PROSITE-ProRule" id="PRU00703"/>
    </source>
</evidence>
<evidence type="ECO:0000313" key="14">
    <source>
        <dbReference type="EMBL" id="KAL3399268.1"/>
    </source>
</evidence>
<feature type="domain" description="CBS" evidence="13">
    <location>
        <begin position="667"/>
        <end position="734"/>
    </location>
</feature>
<dbReference type="PANTHER" id="PTHR11689:SF136">
    <property type="entry name" value="H(+)_CL(-) EXCHANGE TRANSPORTER 7"/>
    <property type="match status" value="1"/>
</dbReference>
<comment type="subcellular location">
    <subcellularLocation>
        <location evidence="1 11">Membrane</location>
        <topology evidence="1 11">Multi-pass membrane protein</topology>
    </subcellularLocation>
</comment>
<dbReference type="GO" id="GO:0005254">
    <property type="term" value="F:chloride channel activity"/>
    <property type="evidence" value="ECO:0007669"/>
    <property type="project" value="UniProtKB-UniRule"/>
</dbReference>
<feature type="compositionally biased region" description="Low complexity" evidence="12">
    <location>
        <begin position="16"/>
        <end position="27"/>
    </location>
</feature>
<dbReference type="CDD" id="cd04591">
    <property type="entry name" value="CBS_pair_voltage-gated_CLC_euk_bac"/>
    <property type="match status" value="1"/>
</dbReference>
<comment type="similarity">
    <text evidence="11">Belongs to the chloride channel (TC 2.A.49) family.</text>
</comment>
<feature type="transmembrane region" description="Helical" evidence="11">
    <location>
        <begin position="326"/>
        <end position="349"/>
    </location>
</feature>
<evidence type="ECO:0000259" key="13">
    <source>
        <dbReference type="PROSITE" id="PS51371"/>
    </source>
</evidence>
<dbReference type="Gene3D" id="3.10.580.10">
    <property type="entry name" value="CBS-domain"/>
    <property type="match status" value="2"/>
</dbReference>
<evidence type="ECO:0000256" key="6">
    <source>
        <dbReference type="ARBA" id="ARBA00023065"/>
    </source>
</evidence>
<keyword evidence="8 11" id="KW-0472">Membrane</keyword>
<accession>A0ABD2X355</accession>
<keyword evidence="9 11" id="KW-0868">Chloride</keyword>
<feature type="transmembrane region" description="Helical" evidence="11">
    <location>
        <begin position="550"/>
        <end position="572"/>
    </location>
</feature>
<dbReference type="Pfam" id="PF00571">
    <property type="entry name" value="CBS"/>
    <property type="match status" value="2"/>
</dbReference>
<evidence type="ECO:0000256" key="11">
    <source>
        <dbReference type="RuleBase" id="RU361221"/>
    </source>
</evidence>
<evidence type="ECO:0000256" key="3">
    <source>
        <dbReference type="ARBA" id="ARBA00022692"/>
    </source>
</evidence>
<evidence type="ECO:0000256" key="5">
    <source>
        <dbReference type="ARBA" id="ARBA00022989"/>
    </source>
</evidence>
<keyword evidence="2 11" id="KW-0813">Transport</keyword>
<feature type="transmembrane region" description="Helical" evidence="11">
    <location>
        <begin position="214"/>
        <end position="235"/>
    </location>
</feature>
<proteinExistence type="inferred from homology"/>
<feature type="transmembrane region" description="Helical" evidence="11">
    <location>
        <begin position="450"/>
        <end position="471"/>
    </location>
</feature>
<evidence type="ECO:0000256" key="7">
    <source>
        <dbReference type="ARBA" id="ARBA00023122"/>
    </source>
</evidence>
<sequence>MSIDPSDHVNVLVSTSVNSNNDNNQGADDSDDDILPVSSCAQRISPNEAQRGGAAAADCFGNPEIASNVTRRNTPSLYSSSRASHSNNTDSRATYGHDTESASTRHNVRFYSEDQVSPGSTNFLSSRYESLDYDIYENHLLQDEERHKGYKYVVKKNIARWFIFLLIGICTAIIACLIDISIELISKWKYGSLRDFVDNCIARDDNSTCLWIPYLMWMFYNIVPVFIGSMLVTFIEPIAAGSGIPQVKCYLNGIKIPRVVRIKTLFVKCIGVVTSVVGGLAAGKEGPMIHAGAVVAAGLSQGKSTTFKKDLNIFRYFREDHEKRDFVSGGAASGVSAAFGAPIGGVLFSIEEGTSFFNQSLTWRTFFASMISTFTLNIILSAYHGHPGDLSFSGLLNLGKFESISYQIYEIPLFIMMGTIGGLLGALWNHINYKITSFRMKYVRNKWVKVFEAVCVAIMSATMGYMMIFYIDDCKTIGRDPTENPVKMYCNDNEYSAVAALWFQTPERSVRSLFHDPVGSHKDITLAVFVVFYFILAAFTFGLSVSGGLFIPSLLIGAAWGRLVGSGLAKLFPGYTFVNSGKYALLGAAGQLGGVVRMTISLTCILIEATQGISIGLPIIIVLVMAKWVGDFFNEGIYDIHIQMGGIPLLPWEAPPLSNNIYASDIMSQPVVTVKTTENVGHIVEMLKCVSFNGFPVVDPPSSDGSEINCYGRLRGMILRSQLIVLLQNKIFNRYHERWGRTLSIEMFRSEYPRYPTIDKVSVTEEEKTDDIDLRPFMNPSPYTLKHSATLPRAFRLLRALGLRHLPVVNDLNEVVGMITRKDVARYRIWKHQGRMGLDELSITNKI</sequence>
<dbReference type="Proteomes" id="UP001627154">
    <property type="component" value="Unassembled WGS sequence"/>
</dbReference>
<dbReference type="InterPro" id="IPR001807">
    <property type="entry name" value="ClC"/>
</dbReference>
<feature type="transmembrane region" description="Helical" evidence="11">
    <location>
        <begin position="524"/>
        <end position="543"/>
    </location>
</feature>
<dbReference type="PANTHER" id="PTHR11689">
    <property type="entry name" value="CHLORIDE CHANNEL PROTEIN CLC FAMILY MEMBER"/>
    <property type="match status" value="1"/>
</dbReference>